<evidence type="ECO:0000313" key="1">
    <source>
        <dbReference type="EMBL" id="OGE99972.1"/>
    </source>
</evidence>
<gene>
    <name evidence="1" type="ORF">A3J05_02080</name>
</gene>
<dbReference type="AlphaFoldDB" id="A0A1F5QDL6"/>
<reference evidence="1 2" key="1">
    <citation type="journal article" date="2016" name="Nat. Commun.">
        <title>Thousands of microbial genomes shed light on interconnected biogeochemical processes in an aquifer system.</title>
        <authorList>
            <person name="Anantharaman K."/>
            <person name="Brown C.T."/>
            <person name="Hug L.A."/>
            <person name="Sharon I."/>
            <person name="Castelle C.J."/>
            <person name="Probst A.J."/>
            <person name="Thomas B.C."/>
            <person name="Singh A."/>
            <person name="Wilkins M.J."/>
            <person name="Karaoz U."/>
            <person name="Brodie E.L."/>
            <person name="Williams K.H."/>
            <person name="Hubbard S.S."/>
            <person name="Banfield J.F."/>
        </authorList>
    </citation>
    <scope>NUCLEOTIDE SEQUENCE [LARGE SCALE GENOMIC DNA]</scope>
</reference>
<name>A0A1F5QDL6_9BACT</name>
<sequence length="230" mass="26080">MIRAAVKPDAVIEEVDLRYVDYRRFSANGDWIGGSIQEVFANRPDAARLTNIVNNTRPTWYGIENFVTADITIGGLKTGDFVVLRIGRRSSHRCGKGGVFHRDRFVFVRGKQQPWMNGGLIWSQWANNPEVRESALDFLAKRVGRSLLTRRFDDETEAFEHWLLIAKNQLFENELNKLVCATHCRGMGPGTIGSMPVRIASHSPHFDPPIPEPHFMRAPDNLCKVPLPLE</sequence>
<dbReference type="EMBL" id="MFFF01000005">
    <property type="protein sequence ID" value="OGE99972.1"/>
    <property type="molecule type" value="Genomic_DNA"/>
</dbReference>
<comment type="caution">
    <text evidence="1">The sequence shown here is derived from an EMBL/GenBank/DDBJ whole genome shotgun (WGS) entry which is preliminary data.</text>
</comment>
<evidence type="ECO:0000313" key="2">
    <source>
        <dbReference type="Proteomes" id="UP000177235"/>
    </source>
</evidence>
<protein>
    <submittedName>
        <fullName evidence="1">Uncharacterized protein</fullName>
    </submittedName>
</protein>
<organism evidence="1 2">
    <name type="scientific">Candidatus Doudnabacteria bacterium RIFCSPLOWO2_02_FULL_48_13</name>
    <dbReference type="NCBI Taxonomy" id="1817845"/>
    <lineage>
        <taxon>Bacteria</taxon>
        <taxon>Candidatus Doudnaibacteriota</taxon>
    </lineage>
</organism>
<dbReference type="Proteomes" id="UP000177235">
    <property type="component" value="Unassembled WGS sequence"/>
</dbReference>
<proteinExistence type="predicted"/>
<accession>A0A1F5QDL6</accession>